<sequence>MKPPENLFRDRNYSQQSLVSLITANYIVFAIAVQASVNCQRVHWFLWIVLAGLAVYNYFTIKRNIDEFSEKRTQIIYGLSMLGLALLYYLLGVVGLHCNLGKPV</sequence>
<accession>A0A917N2E0</accession>
<protein>
    <submittedName>
        <fullName evidence="2">Uncharacterized protein</fullName>
    </submittedName>
</protein>
<evidence type="ECO:0000313" key="2">
    <source>
        <dbReference type="EMBL" id="GGI51831.1"/>
    </source>
</evidence>
<name>A0A917N2E0_9SPHI</name>
<comment type="caution">
    <text evidence="2">The sequence shown here is derived from an EMBL/GenBank/DDBJ whole genome shotgun (WGS) entry which is preliminary data.</text>
</comment>
<evidence type="ECO:0000256" key="1">
    <source>
        <dbReference type="SAM" id="Phobius"/>
    </source>
</evidence>
<keyword evidence="3" id="KW-1185">Reference proteome</keyword>
<keyword evidence="1" id="KW-0812">Transmembrane</keyword>
<reference evidence="2" key="2">
    <citation type="submission" date="2020-09" db="EMBL/GenBank/DDBJ databases">
        <authorList>
            <person name="Sun Q."/>
            <person name="Sedlacek I."/>
        </authorList>
    </citation>
    <scope>NUCLEOTIDE SEQUENCE</scope>
    <source>
        <strain evidence="2">CCM 8711</strain>
    </source>
</reference>
<keyword evidence="1" id="KW-0472">Membrane</keyword>
<dbReference type="RefSeq" id="WP_188417942.1">
    <property type="nucleotide sequence ID" value="NZ_BMDO01000009.1"/>
</dbReference>
<organism evidence="2 3">
    <name type="scientific">Mucilaginibacter galii</name>
    <dbReference type="NCBI Taxonomy" id="2005073"/>
    <lineage>
        <taxon>Bacteria</taxon>
        <taxon>Pseudomonadati</taxon>
        <taxon>Bacteroidota</taxon>
        <taxon>Sphingobacteriia</taxon>
        <taxon>Sphingobacteriales</taxon>
        <taxon>Sphingobacteriaceae</taxon>
        <taxon>Mucilaginibacter</taxon>
    </lineage>
</organism>
<proteinExistence type="predicted"/>
<reference evidence="2" key="1">
    <citation type="journal article" date="2014" name="Int. J. Syst. Evol. Microbiol.">
        <title>Complete genome sequence of Corynebacterium casei LMG S-19264T (=DSM 44701T), isolated from a smear-ripened cheese.</title>
        <authorList>
            <consortium name="US DOE Joint Genome Institute (JGI-PGF)"/>
            <person name="Walter F."/>
            <person name="Albersmeier A."/>
            <person name="Kalinowski J."/>
            <person name="Ruckert C."/>
        </authorList>
    </citation>
    <scope>NUCLEOTIDE SEQUENCE</scope>
    <source>
        <strain evidence="2">CCM 8711</strain>
    </source>
</reference>
<keyword evidence="1" id="KW-1133">Transmembrane helix</keyword>
<feature type="transmembrane region" description="Helical" evidence="1">
    <location>
        <begin position="42"/>
        <end position="59"/>
    </location>
</feature>
<dbReference type="EMBL" id="BMDO01000009">
    <property type="protein sequence ID" value="GGI51831.1"/>
    <property type="molecule type" value="Genomic_DNA"/>
</dbReference>
<dbReference type="AlphaFoldDB" id="A0A917N2E0"/>
<evidence type="ECO:0000313" key="3">
    <source>
        <dbReference type="Proteomes" id="UP000662074"/>
    </source>
</evidence>
<dbReference type="Proteomes" id="UP000662074">
    <property type="component" value="Unassembled WGS sequence"/>
</dbReference>
<feature type="transmembrane region" description="Helical" evidence="1">
    <location>
        <begin position="75"/>
        <end position="96"/>
    </location>
</feature>
<feature type="transmembrane region" description="Helical" evidence="1">
    <location>
        <begin position="18"/>
        <end position="36"/>
    </location>
</feature>
<gene>
    <name evidence="2" type="ORF">GCM10011425_30430</name>
</gene>